<dbReference type="Gene3D" id="3.40.50.2000">
    <property type="entry name" value="Glycogen Phosphorylase B"/>
    <property type="match status" value="2"/>
</dbReference>
<gene>
    <name evidence="7" type="ORF">POPTR_T010800</name>
</gene>
<dbReference type="InParanoid" id="A0A2K1R9T9"/>
<evidence type="ECO:0000256" key="3">
    <source>
        <dbReference type="ARBA" id="ARBA00022679"/>
    </source>
</evidence>
<dbReference type="InterPro" id="IPR002213">
    <property type="entry name" value="UDP_glucos_trans"/>
</dbReference>
<evidence type="ECO:0000256" key="1">
    <source>
        <dbReference type="ARBA" id="ARBA00004935"/>
    </source>
</evidence>
<dbReference type="AlphaFoldDB" id="A0A2K1R9T9"/>
<dbReference type="PANTHER" id="PTHR48048">
    <property type="entry name" value="GLYCOSYLTRANSFERASE"/>
    <property type="match status" value="1"/>
</dbReference>
<evidence type="ECO:0000256" key="2">
    <source>
        <dbReference type="ARBA" id="ARBA00009995"/>
    </source>
</evidence>
<comment type="catalytic activity">
    <reaction evidence="4">
        <text>an anthocyanidin + UDP-alpha-D-glucose + H(+) = an anthocyanidin 3-O-beta-D-glucoside + UDP</text>
        <dbReference type="Rhea" id="RHEA:20093"/>
        <dbReference type="ChEBI" id="CHEBI:15378"/>
        <dbReference type="ChEBI" id="CHEBI:16307"/>
        <dbReference type="ChEBI" id="CHEBI:58223"/>
        <dbReference type="ChEBI" id="CHEBI:58885"/>
        <dbReference type="ChEBI" id="CHEBI:143576"/>
        <dbReference type="EC" id="2.4.1.115"/>
    </reaction>
</comment>
<dbReference type="FunFam" id="3.40.50.2000:FF:000056">
    <property type="entry name" value="Glycosyltransferase"/>
    <property type="match status" value="1"/>
</dbReference>
<comment type="similarity">
    <text evidence="2 5">Belongs to the UDP-glycosyltransferase family.</text>
</comment>
<sequence length="470" mass="51559">MKEAIVLYPAATSHQMISMVELAKLILQHHPNISITILVAIMPFDTSTISTYISSISQTSLPISFLSLPQPSEDPPGPAAAATLGKAAFDYIRLYTPKVLDALKTISLTSTVLAFIISTFGITYDTPIPTYLYFTSGASSFASILYLPTIHNQTTKSFKDLPNNTPLHFPGLPPIKPSHLPEPLLDRGHPAYQEFFSLGTLLPNLKGMILNTFEMLEPQAIKAITEGACVPKGSTPPLYCIGPRIVDAKQRGASDDALSKCLLWLDKQPSQSVVFLCFGRKGAFSAPQLKEIAFGLERSKQRFMWVVRNPPPNSDTERDLEELLPEGFLKRTKERGLVLKSWAPQAAILSHQAVGGFVTHCGWNSVLEAVTYGVPMLPWPLYAEQRLNSVVLAEEIKLTPMPFLTEDGKGGVVSSEEVERKVRELMGLEGKGFRESSSMMKIMAMAAWTNGGSSFTALSKLVASWKQEQS</sequence>
<keyword evidence="5" id="KW-0328">Glycosyltransferase</keyword>
<organism evidence="7">
    <name type="scientific">Populus trichocarpa</name>
    <name type="common">Western balsam poplar</name>
    <name type="synonym">Populus balsamifera subsp. trichocarpa</name>
    <dbReference type="NCBI Taxonomy" id="3694"/>
    <lineage>
        <taxon>Eukaryota</taxon>
        <taxon>Viridiplantae</taxon>
        <taxon>Streptophyta</taxon>
        <taxon>Embryophyta</taxon>
        <taxon>Tracheophyta</taxon>
        <taxon>Spermatophyta</taxon>
        <taxon>Magnoliopsida</taxon>
        <taxon>eudicotyledons</taxon>
        <taxon>Gunneridae</taxon>
        <taxon>Pentapetalae</taxon>
        <taxon>rosids</taxon>
        <taxon>fabids</taxon>
        <taxon>Malpighiales</taxon>
        <taxon>Salicaceae</taxon>
        <taxon>Saliceae</taxon>
        <taxon>Populus</taxon>
    </lineage>
</organism>
<dbReference type="SUPFAM" id="SSF53756">
    <property type="entry name" value="UDP-Glycosyltransferase/glycogen phosphorylase"/>
    <property type="match status" value="1"/>
</dbReference>
<dbReference type="EC" id="2.4.1.-" evidence="6"/>
<reference evidence="7" key="1">
    <citation type="journal article" date="2006" name="Science">
        <title>The genome of black cottonwood, Populus trichocarpa (Torr. &amp; Gray).</title>
        <authorList>
            <person name="Tuskan G.A."/>
            <person name="Difazio S."/>
            <person name="Jansson S."/>
            <person name="Bohlmann J."/>
            <person name="Grigoriev I."/>
            <person name="Hellsten U."/>
            <person name="Putnam N."/>
            <person name="Ralph S."/>
            <person name="Rombauts S."/>
            <person name="Salamov A."/>
            <person name="Schein J."/>
            <person name="Sterck L."/>
            <person name="Aerts A."/>
            <person name="Bhalerao R.R."/>
            <person name="Bhalerao R.P."/>
            <person name="Blaudez D."/>
            <person name="Boerjan W."/>
            <person name="Brun A."/>
            <person name="Brunner A."/>
            <person name="Busov V."/>
            <person name="Campbell M."/>
            <person name="Carlson J."/>
            <person name="Chalot M."/>
            <person name="Chapman J."/>
            <person name="Chen G.L."/>
            <person name="Cooper D."/>
            <person name="Coutinho P.M."/>
            <person name="Couturier J."/>
            <person name="Covert S."/>
            <person name="Cronk Q."/>
            <person name="Cunningham R."/>
            <person name="Davis J."/>
            <person name="Degroeve S."/>
            <person name="Dejardin A."/>
            <person name="Depamphilis C."/>
            <person name="Detter J."/>
            <person name="Dirks B."/>
            <person name="Dubchak I."/>
            <person name="Duplessis S."/>
            <person name="Ehlting J."/>
            <person name="Ellis B."/>
            <person name="Gendler K."/>
            <person name="Goodstein D."/>
            <person name="Gribskov M."/>
            <person name="Grimwood J."/>
            <person name="Groover A."/>
            <person name="Gunter L."/>
            <person name="Hamberger B."/>
            <person name="Heinze B."/>
            <person name="Helariutta Y."/>
            <person name="Henrissat B."/>
            <person name="Holligan D."/>
            <person name="Holt R."/>
            <person name="Huang W."/>
            <person name="Islam-Faridi N."/>
            <person name="Jones S."/>
            <person name="Jones-Rhoades M."/>
            <person name="Jorgensen R."/>
            <person name="Joshi C."/>
            <person name="Kangasjarvi J."/>
            <person name="Karlsson J."/>
            <person name="Kelleher C."/>
            <person name="Kirkpatrick R."/>
            <person name="Kirst M."/>
            <person name="Kohler A."/>
            <person name="Kalluri U."/>
            <person name="Larimer F."/>
            <person name="Leebens-Mack J."/>
            <person name="Leple J.C."/>
            <person name="Locascio P."/>
            <person name="Lou Y."/>
            <person name="Lucas S."/>
            <person name="Martin F."/>
            <person name="Montanini B."/>
            <person name="Napoli C."/>
            <person name="Nelson D.R."/>
            <person name="Nelson C."/>
            <person name="Nieminen K."/>
            <person name="Nilsson O."/>
            <person name="Pereda V."/>
            <person name="Peter G."/>
            <person name="Philippe R."/>
            <person name="Pilate G."/>
            <person name="Poliakov A."/>
            <person name="Razumovskaya J."/>
            <person name="Richardson P."/>
            <person name="Rinaldi C."/>
            <person name="Ritland K."/>
            <person name="Rouze P."/>
            <person name="Ryaboy D."/>
            <person name="Schmutz J."/>
            <person name="Schrader J."/>
            <person name="Segerman B."/>
            <person name="Shin H."/>
            <person name="Siddiqui A."/>
            <person name="Sterky F."/>
            <person name="Terry A."/>
            <person name="Tsai C.J."/>
            <person name="Uberbacher E."/>
            <person name="Unneberg P."/>
            <person name="Vahala J."/>
            <person name="Wall K."/>
            <person name="Wessler S."/>
            <person name="Yang G."/>
            <person name="Yin T."/>
            <person name="Douglas C."/>
            <person name="Marra M."/>
            <person name="Sandberg G."/>
            <person name="Van de Peer Y."/>
            <person name="Rokhsar D."/>
        </authorList>
    </citation>
    <scope>NUCLEOTIDE SEQUENCE [LARGE SCALE GENOMIC DNA]</scope>
    <source>
        <strain evidence="7">Nisqually-1</strain>
    </source>
</reference>
<dbReference type="PROSITE" id="PS00375">
    <property type="entry name" value="UDPGT"/>
    <property type="match status" value="1"/>
</dbReference>
<dbReference type="UniPathway" id="UPA00009"/>
<dbReference type="EMBL" id="KZ623343">
    <property type="protein sequence ID" value="PNS24044.2"/>
    <property type="molecule type" value="Genomic_DNA"/>
</dbReference>
<accession>A0A2K1R9T9</accession>
<reference evidence="7" key="2">
    <citation type="submission" date="2017-07" db="EMBL/GenBank/DDBJ databases">
        <title>WGS assembly of Populus trichocarpa.</title>
        <authorList>
            <person name="Tuskan G."/>
            <person name="Difazio S."/>
            <person name="Jansson S."/>
            <person name="Bohlmann J."/>
            <person name="Grigoriev I."/>
            <person name="Hellsten U."/>
            <person name="Putnam N."/>
            <person name="Ralph S."/>
            <person name="Rombauts S."/>
            <person name="Salamov A."/>
            <person name="Schein J."/>
            <person name="Sterck L."/>
            <person name="Aerts A."/>
            <person name="Bhalerao R."/>
            <person name="Bhalerao R."/>
            <person name="Blaudez D."/>
            <person name="Boerjan W."/>
            <person name="Brun A."/>
            <person name="Brunner A."/>
            <person name="Busov V."/>
            <person name="Campbell M."/>
            <person name="Carlson J."/>
            <person name="Chalot M."/>
            <person name="Chapman J."/>
            <person name="Chen G."/>
            <person name="Cooper D."/>
            <person name="Coutinho P."/>
            <person name="Couturier J."/>
            <person name="Covert S."/>
            <person name="Cronk Q."/>
            <person name="Cunningham R."/>
            <person name="Davis J."/>
            <person name="Degroeve S."/>
            <person name="Dejardin A."/>
            <person name="Depamphilis C."/>
            <person name="Detter J."/>
            <person name="Dirks B."/>
            <person name="Dubchak I."/>
            <person name="Duplessis S."/>
            <person name="Ehlting J."/>
            <person name="Ellis B."/>
            <person name="Gendler K."/>
            <person name="Goodstein D."/>
            <person name="Gribskov M."/>
            <person name="Grimwood J."/>
            <person name="Groover A."/>
            <person name="Gunter L."/>
            <person name="Hamberger B."/>
            <person name="Heinze B."/>
            <person name="Helariutta Y."/>
            <person name="Henrissat B."/>
            <person name="Holligan D."/>
            <person name="Holt R."/>
            <person name="Huang W."/>
            <person name="Islam-Faridi N."/>
            <person name="Jones S."/>
            <person name="Jones-Rhoades M."/>
            <person name="Jorgensen R."/>
            <person name="Joshi C."/>
            <person name="Kangasjarvi J."/>
            <person name="Karlsson J."/>
            <person name="Kelleher C."/>
            <person name="Kirkpatrick R."/>
            <person name="Kirst M."/>
            <person name="Kohler A."/>
            <person name="Kalluri U."/>
            <person name="Larimer F."/>
            <person name="Leebens-Mack J."/>
            <person name="Leple J."/>
            <person name="Locascio P."/>
            <person name="Lou Y."/>
            <person name="Lucas S."/>
            <person name="Martin F."/>
            <person name="Montanini B."/>
            <person name="Napoli C."/>
            <person name="Nelson D."/>
            <person name="Nelson C."/>
            <person name="Nieminen K."/>
            <person name="Nilsson O."/>
            <person name="Pereda V."/>
            <person name="Peter G."/>
            <person name="Philippe R."/>
            <person name="Pilate G."/>
            <person name="Poliakov A."/>
            <person name="Razumovskaya J."/>
            <person name="Richardson P."/>
            <person name="Rinaldi C."/>
            <person name="Ritland K."/>
            <person name="Rouze P."/>
            <person name="Ryaboy D."/>
            <person name="Schmutz J."/>
            <person name="Schrader J."/>
            <person name="Segerman B."/>
            <person name="Shin H."/>
            <person name="Siddiqui A."/>
            <person name="Sterky F."/>
            <person name="Terry A."/>
            <person name="Tsai C."/>
            <person name="Uberbacher E."/>
            <person name="Unneberg P."/>
            <person name="Vahala J."/>
            <person name="Wall K."/>
            <person name="Wessler S."/>
            <person name="Yang G."/>
            <person name="Yin T."/>
            <person name="Douglas C."/>
            <person name="Marra M."/>
            <person name="Sandberg G."/>
            <person name="Van De Peer Y."/>
            <person name="Rokhsar D."/>
        </authorList>
    </citation>
    <scope>NUCLEOTIDE SEQUENCE</scope>
    <source>
        <strain evidence="7">Nisqually-1</strain>
    </source>
</reference>
<dbReference type="InterPro" id="IPR035595">
    <property type="entry name" value="UDP_glycos_trans_CS"/>
</dbReference>
<dbReference type="CDD" id="cd03784">
    <property type="entry name" value="GT1_Gtf-like"/>
    <property type="match status" value="1"/>
</dbReference>
<proteinExistence type="inferred from homology"/>
<keyword evidence="3 5" id="KW-0808">Transferase</keyword>
<evidence type="ECO:0000313" key="7">
    <source>
        <dbReference type="EMBL" id="PNS24044.2"/>
    </source>
</evidence>
<dbReference type="PANTHER" id="PTHR48048:SF56">
    <property type="entry name" value="GLYCOSYLTRANSFERASE"/>
    <property type="match status" value="1"/>
</dbReference>
<comment type="pathway">
    <text evidence="1">Pigment biosynthesis; anthocyanin biosynthesis.</text>
</comment>
<dbReference type="STRING" id="3694.A0A2K1R9T9"/>
<dbReference type="GO" id="GO:0016757">
    <property type="term" value="F:glycosyltransferase activity"/>
    <property type="evidence" value="ECO:0000318"/>
    <property type="project" value="GO_Central"/>
</dbReference>
<protein>
    <recommendedName>
        <fullName evidence="6">Glycosyltransferase</fullName>
        <ecNumber evidence="6">2.4.1.-</ecNumber>
    </recommendedName>
</protein>
<dbReference type="InterPro" id="IPR050481">
    <property type="entry name" value="UDP-glycosyltransf_plant"/>
</dbReference>
<evidence type="ECO:0000256" key="6">
    <source>
        <dbReference type="RuleBase" id="RU362057"/>
    </source>
</evidence>
<evidence type="ECO:0000256" key="4">
    <source>
        <dbReference type="ARBA" id="ARBA00047606"/>
    </source>
</evidence>
<dbReference type="GO" id="GO:0047213">
    <property type="term" value="F:anthocyanidin 3-O-glucosyltransferase activity"/>
    <property type="evidence" value="ECO:0007669"/>
    <property type="project" value="UniProtKB-EC"/>
</dbReference>
<dbReference type="GO" id="GO:0009718">
    <property type="term" value="P:anthocyanin-containing compound biosynthetic process"/>
    <property type="evidence" value="ECO:0007669"/>
    <property type="project" value="UniProtKB-UniPathway"/>
</dbReference>
<dbReference type="Pfam" id="PF00201">
    <property type="entry name" value="UDPGT"/>
    <property type="match status" value="1"/>
</dbReference>
<name>A0A2K1R9T9_POPTR</name>
<evidence type="ECO:0000256" key="5">
    <source>
        <dbReference type="RuleBase" id="RU003718"/>
    </source>
</evidence>